<name>A0A381Z1W5_9ZZZZ</name>
<dbReference type="PANTHER" id="PTHR30483">
    <property type="entry name" value="LEUCINE-SPECIFIC-BINDING PROTEIN"/>
    <property type="match status" value="1"/>
</dbReference>
<sequence length="386" mass="42223">MSKRIFALAACLALAASPVAAEKVKVGFIVTLTGGGGIIGKPMKNAFELGMEHVGGRLGGMETEVIYADDKRKPDVAKQLVNKMIKKDRVHFITGIIWSNLLVAIHGPVTRSNTFLISSNAGAGAVAGKRCSKNFFNVSFQNDVMPEGMGKYMTDKKINNVYAMSPNYQAGKDMIKGFKRMYKGKIVGEVYTKLGQKDYQAEISALRAANPSAAFIFLPGGMGINFIKQYAQAGLSKKIPLYSVYSVDALTLPALKDAAVGTFGVQHWSPDLGNSVNRRFVESYRKKYGRTPAFYAAQAYDTVMFLDNAIRKAGGVGDRDKLRTAMRAGDFPNTRGTFKFNNNHFPIQNIYLREAVNDNGNYVTKTLGVVLSAHGDAYAKDCPMKW</sequence>
<dbReference type="PANTHER" id="PTHR30483:SF6">
    <property type="entry name" value="PERIPLASMIC BINDING PROTEIN OF ABC TRANSPORTER FOR NATURAL AMINO ACIDS"/>
    <property type="match status" value="1"/>
</dbReference>
<gene>
    <name evidence="3" type="ORF">METZ01_LOCUS135581</name>
</gene>
<evidence type="ECO:0000256" key="1">
    <source>
        <dbReference type="ARBA" id="ARBA00022729"/>
    </source>
</evidence>
<dbReference type="InterPro" id="IPR028082">
    <property type="entry name" value="Peripla_BP_I"/>
</dbReference>
<keyword evidence="1" id="KW-0732">Signal</keyword>
<feature type="domain" description="Leucine-binding protein" evidence="2">
    <location>
        <begin position="23"/>
        <end position="356"/>
    </location>
</feature>
<reference evidence="3" key="1">
    <citation type="submission" date="2018-05" db="EMBL/GenBank/DDBJ databases">
        <authorList>
            <person name="Lanie J.A."/>
            <person name="Ng W.-L."/>
            <person name="Kazmierczak K.M."/>
            <person name="Andrzejewski T.M."/>
            <person name="Davidsen T.M."/>
            <person name="Wayne K.J."/>
            <person name="Tettelin H."/>
            <person name="Glass J.I."/>
            <person name="Rusch D."/>
            <person name="Podicherti R."/>
            <person name="Tsui H.-C.T."/>
            <person name="Winkler M.E."/>
        </authorList>
    </citation>
    <scope>NUCLEOTIDE SEQUENCE</scope>
</reference>
<evidence type="ECO:0000313" key="3">
    <source>
        <dbReference type="EMBL" id="SVA82727.1"/>
    </source>
</evidence>
<dbReference type="InterPro" id="IPR051010">
    <property type="entry name" value="BCAA_transport"/>
</dbReference>
<evidence type="ECO:0000259" key="2">
    <source>
        <dbReference type="Pfam" id="PF13458"/>
    </source>
</evidence>
<proteinExistence type="predicted"/>
<protein>
    <recommendedName>
        <fullName evidence="2">Leucine-binding protein domain-containing protein</fullName>
    </recommendedName>
</protein>
<dbReference type="InterPro" id="IPR028081">
    <property type="entry name" value="Leu-bd"/>
</dbReference>
<accession>A0A381Z1W5</accession>
<dbReference type="EMBL" id="UINC01019527">
    <property type="protein sequence ID" value="SVA82727.1"/>
    <property type="molecule type" value="Genomic_DNA"/>
</dbReference>
<dbReference type="Gene3D" id="3.40.50.2300">
    <property type="match status" value="2"/>
</dbReference>
<organism evidence="3">
    <name type="scientific">marine metagenome</name>
    <dbReference type="NCBI Taxonomy" id="408172"/>
    <lineage>
        <taxon>unclassified sequences</taxon>
        <taxon>metagenomes</taxon>
        <taxon>ecological metagenomes</taxon>
    </lineage>
</organism>
<dbReference type="Pfam" id="PF13458">
    <property type="entry name" value="Peripla_BP_6"/>
    <property type="match status" value="1"/>
</dbReference>
<dbReference type="CDD" id="cd06359">
    <property type="entry name" value="PBP1_Nba-like"/>
    <property type="match status" value="1"/>
</dbReference>
<dbReference type="SUPFAM" id="SSF53822">
    <property type="entry name" value="Periplasmic binding protein-like I"/>
    <property type="match status" value="1"/>
</dbReference>
<dbReference type="AlphaFoldDB" id="A0A381Z1W5"/>